<feature type="transmembrane region" description="Helical" evidence="1">
    <location>
        <begin position="49"/>
        <end position="71"/>
    </location>
</feature>
<evidence type="ECO:0000313" key="3">
    <source>
        <dbReference type="Proteomes" id="UP001374535"/>
    </source>
</evidence>
<protein>
    <submittedName>
        <fullName evidence="2">Uncharacterized protein</fullName>
    </submittedName>
</protein>
<evidence type="ECO:0000256" key="1">
    <source>
        <dbReference type="SAM" id="Phobius"/>
    </source>
</evidence>
<keyword evidence="1" id="KW-0812">Transmembrane</keyword>
<keyword evidence="1" id="KW-0472">Membrane</keyword>
<accession>A0AAQ3MDK9</accession>
<keyword evidence="1" id="KW-1133">Transmembrane helix</keyword>
<proteinExistence type="predicted"/>
<reference evidence="2 3" key="1">
    <citation type="journal article" date="2023" name="Life. Sci Alliance">
        <title>Evolutionary insights into 3D genome organization and epigenetic landscape of Vigna mungo.</title>
        <authorList>
            <person name="Junaid A."/>
            <person name="Singh B."/>
            <person name="Bhatia S."/>
        </authorList>
    </citation>
    <scope>NUCLEOTIDE SEQUENCE [LARGE SCALE GENOMIC DNA]</scope>
    <source>
        <strain evidence="2">Urdbean</strain>
    </source>
</reference>
<sequence length="153" mass="17663">MRWISRCGTPRRRCIWLREGVETAEAATTARDEGAAERAARTMAPSLSYWEYTVIFFLRPLFAIVFVLFLISSGWFVAWKLVLVHVPLVQEVFGLKKKPVRVKPQIGRFSKIYSTLHAQNSPPTRTEQVCNCADLSIYLFIRKNHKRVELSGY</sequence>
<keyword evidence="3" id="KW-1185">Reference proteome</keyword>
<dbReference type="AlphaFoldDB" id="A0AAQ3MDK9"/>
<dbReference type="PANTHER" id="PTHR37192:SF2">
    <property type="entry name" value="TRANSMEMBRANE PROTEIN"/>
    <property type="match status" value="1"/>
</dbReference>
<dbReference type="EMBL" id="CP144690">
    <property type="protein sequence ID" value="WVY89177.1"/>
    <property type="molecule type" value="Genomic_DNA"/>
</dbReference>
<dbReference type="PANTHER" id="PTHR37192">
    <property type="entry name" value="TRANSMEMBRANE PROTEIN"/>
    <property type="match status" value="1"/>
</dbReference>
<gene>
    <name evidence="2" type="ORF">V8G54_034691</name>
</gene>
<dbReference type="Proteomes" id="UP001374535">
    <property type="component" value="Chromosome 11"/>
</dbReference>
<organism evidence="2 3">
    <name type="scientific">Vigna mungo</name>
    <name type="common">Black gram</name>
    <name type="synonym">Phaseolus mungo</name>
    <dbReference type="NCBI Taxonomy" id="3915"/>
    <lineage>
        <taxon>Eukaryota</taxon>
        <taxon>Viridiplantae</taxon>
        <taxon>Streptophyta</taxon>
        <taxon>Embryophyta</taxon>
        <taxon>Tracheophyta</taxon>
        <taxon>Spermatophyta</taxon>
        <taxon>Magnoliopsida</taxon>
        <taxon>eudicotyledons</taxon>
        <taxon>Gunneridae</taxon>
        <taxon>Pentapetalae</taxon>
        <taxon>rosids</taxon>
        <taxon>fabids</taxon>
        <taxon>Fabales</taxon>
        <taxon>Fabaceae</taxon>
        <taxon>Papilionoideae</taxon>
        <taxon>50 kb inversion clade</taxon>
        <taxon>NPAAA clade</taxon>
        <taxon>indigoferoid/millettioid clade</taxon>
        <taxon>Phaseoleae</taxon>
        <taxon>Vigna</taxon>
    </lineage>
</organism>
<evidence type="ECO:0000313" key="2">
    <source>
        <dbReference type="EMBL" id="WVY89177.1"/>
    </source>
</evidence>
<dbReference type="InterPro" id="IPR031851">
    <property type="entry name" value="DUF4750"/>
</dbReference>
<dbReference type="Pfam" id="PF15938">
    <property type="entry name" value="DUF4750"/>
    <property type="match status" value="1"/>
</dbReference>
<name>A0AAQ3MDK9_VIGMU</name>